<dbReference type="SUPFAM" id="SSF51215">
    <property type="entry name" value="Regulatory protein AraC"/>
    <property type="match status" value="1"/>
</dbReference>
<dbReference type="PROSITE" id="PS01124">
    <property type="entry name" value="HTH_ARAC_FAMILY_2"/>
    <property type="match status" value="1"/>
</dbReference>
<comment type="caution">
    <text evidence="5">The sequence shown here is derived from an EMBL/GenBank/DDBJ whole genome shotgun (WGS) entry which is preliminary data.</text>
</comment>
<dbReference type="AlphaFoldDB" id="A0AA37HXH6"/>
<dbReference type="GO" id="GO:0043565">
    <property type="term" value="F:sequence-specific DNA binding"/>
    <property type="evidence" value="ECO:0007669"/>
    <property type="project" value="InterPro"/>
</dbReference>
<evidence type="ECO:0000313" key="5">
    <source>
        <dbReference type="EMBL" id="GJG28332.1"/>
    </source>
</evidence>
<accession>A0AA37HXH6</accession>
<dbReference type="EMBL" id="BPTR01000001">
    <property type="protein sequence ID" value="GJG28332.1"/>
    <property type="molecule type" value="Genomic_DNA"/>
</dbReference>
<keyword evidence="2" id="KW-0238">DNA-binding</keyword>
<organism evidence="5 6">
    <name type="scientific">Segatella bryantii</name>
    <name type="common">Prevotella bryantii</name>
    <dbReference type="NCBI Taxonomy" id="77095"/>
    <lineage>
        <taxon>Bacteria</taxon>
        <taxon>Pseudomonadati</taxon>
        <taxon>Bacteroidota</taxon>
        <taxon>Bacteroidia</taxon>
        <taxon>Bacteroidales</taxon>
        <taxon>Prevotellaceae</taxon>
        <taxon>Segatella</taxon>
    </lineage>
</organism>
<dbReference type="CDD" id="cd06986">
    <property type="entry name" value="cupin_MmsR-like_N"/>
    <property type="match status" value="1"/>
</dbReference>
<dbReference type="InterPro" id="IPR020449">
    <property type="entry name" value="Tscrpt_reg_AraC-type_HTH"/>
</dbReference>
<dbReference type="InterPro" id="IPR009057">
    <property type="entry name" value="Homeodomain-like_sf"/>
</dbReference>
<protein>
    <submittedName>
        <fullName evidence="5">Transcriptional regulator</fullName>
    </submittedName>
</protein>
<feature type="domain" description="HTH araC/xylS-type" evidence="4">
    <location>
        <begin position="200"/>
        <end position="298"/>
    </location>
</feature>
<dbReference type="Gene3D" id="2.60.120.10">
    <property type="entry name" value="Jelly Rolls"/>
    <property type="match status" value="1"/>
</dbReference>
<keyword evidence="3" id="KW-0804">Transcription</keyword>
<sequence>MLKRKDGFTGERCIVLPKMIIEMEKQDPLVSSLYITDIGYYPVANFHYREREDPIEQNVLIYCVEGTGWYQIGQGKRQDVGANQYFILPAGIPHRYASSENHPWTIYWIHFCGNHASYYAEGAATPQSITPAMNSRINDRNHLFEDIYFTLANGYTRENLRYSSSLLHYYLASMRYLGQYRSREIHQKNKEKVAENEIVNASVHFMKENLEKKISLQQMAQYTGYSSSHFSMLFKKETGHSPLNYFNLLKIQYACQLLSSTNMKINQISFKVGIDDSFYFSRLFTKLMGMSPKDYRLHIQEK</sequence>
<dbReference type="PANTHER" id="PTHR43280">
    <property type="entry name" value="ARAC-FAMILY TRANSCRIPTIONAL REGULATOR"/>
    <property type="match status" value="1"/>
</dbReference>
<name>A0AA37HXH6_SEGBR</name>
<evidence type="ECO:0000256" key="1">
    <source>
        <dbReference type="ARBA" id="ARBA00023015"/>
    </source>
</evidence>
<gene>
    <name evidence="5" type="ORF">PRRU23_20320</name>
</gene>
<dbReference type="InterPro" id="IPR018060">
    <property type="entry name" value="HTH_AraC"/>
</dbReference>
<evidence type="ECO:0000256" key="3">
    <source>
        <dbReference type="ARBA" id="ARBA00023163"/>
    </source>
</evidence>
<dbReference type="SMART" id="SM00342">
    <property type="entry name" value="HTH_ARAC"/>
    <property type="match status" value="1"/>
</dbReference>
<evidence type="ECO:0000259" key="4">
    <source>
        <dbReference type="PROSITE" id="PS01124"/>
    </source>
</evidence>
<dbReference type="PRINTS" id="PR00032">
    <property type="entry name" value="HTHARAC"/>
</dbReference>
<dbReference type="GO" id="GO:0003700">
    <property type="term" value="F:DNA-binding transcription factor activity"/>
    <property type="evidence" value="ECO:0007669"/>
    <property type="project" value="InterPro"/>
</dbReference>
<dbReference type="PANTHER" id="PTHR43280:SF30">
    <property type="entry name" value="MMSAB OPERON REGULATORY PROTEIN"/>
    <property type="match status" value="1"/>
</dbReference>
<dbReference type="InterPro" id="IPR037923">
    <property type="entry name" value="HTH-like"/>
</dbReference>
<dbReference type="SUPFAM" id="SSF46689">
    <property type="entry name" value="Homeodomain-like"/>
    <property type="match status" value="2"/>
</dbReference>
<dbReference type="Proteomes" id="UP000887043">
    <property type="component" value="Unassembled WGS sequence"/>
</dbReference>
<evidence type="ECO:0000256" key="2">
    <source>
        <dbReference type="ARBA" id="ARBA00023125"/>
    </source>
</evidence>
<keyword evidence="1" id="KW-0805">Transcription regulation</keyword>
<dbReference type="RefSeq" id="WP_006281698.1">
    <property type="nucleotide sequence ID" value="NZ_BPTR01000001.1"/>
</dbReference>
<dbReference type="Gene3D" id="1.10.10.60">
    <property type="entry name" value="Homeodomain-like"/>
    <property type="match status" value="2"/>
</dbReference>
<dbReference type="PROSITE" id="PS00041">
    <property type="entry name" value="HTH_ARAC_FAMILY_1"/>
    <property type="match status" value="1"/>
</dbReference>
<dbReference type="InterPro" id="IPR018062">
    <property type="entry name" value="HTH_AraC-typ_CS"/>
</dbReference>
<proteinExistence type="predicted"/>
<dbReference type="InterPro" id="IPR014710">
    <property type="entry name" value="RmlC-like_jellyroll"/>
</dbReference>
<reference evidence="5" key="1">
    <citation type="submission" date="2021-08" db="EMBL/GenBank/DDBJ databases">
        <title>Prevotella lacticifex sp. nov., isolated from rumen of cow.</title>
        <authorList>
            <person name="Shinkai T."/>
            <person name="Ikeyama N."/>
            <person name="Kumagai M."/>
            <person name="Ohmori H."/>
            <person name="Sakamoto M."/>
            <person name="Ohkuma M."/>
            <person name="Mitsumori M."/>
        </authorList>
    </citation>
    <scope>NUCLEOTIDE SEQUENCE</scope>
    <source>
        <strain evidence="5">DSM 11371</strain>
    </source>
</reference>
<dbReference type="InterPro" id="IPR003313">
    <property type="entry name" value="AraC-bd"/>
</dbReference>
<dbReference type="Pfam" id="PF02311">
    <property type="entry name" value="AraC_binding"/>
    <property type="match status" value="1"/>
</dbReference>
<evidence type="ECO:0000313" key="6">
    <source>
        <dbReference type="Proteomes" id="UP000887043"/>
    </source>
</evidence>
<dbReference type="Pfam" id="PF12833">
    <property type="entry name" value="HTH_18"/>
    <property type="match status" value="1"/>
</dbReference>